<keyword evidence="2" id="KW-1185">Reference proteome</keyword>
<evidence type="ECO:0000313" key="1">
    <source>
        <dbReference type="EMBL" id="KGD61518.1"/>
    </source>
</evidence>
<dbReference type="SUPFAM" id="SSF55729">
    <property type="entry name" value="Acyl-CoA N-acyltransferases (Nat)"/>
    <property type="match status" value="1"/>
</dbReference>
<gene>
    <name evidence="1" type="ORF">T9A_01467</name>
</gene>
<evidence type="ECO:0000313" key="2">
    <source>
        <dbReference type="Proteomes" id="UP000029443"/>
    </source>
</evidence>
<evidence type="ECO:0008006" key="3">
    <source>
        <dbReference type="Google" id="ProtNLM"/>
    </source>
</evidence>
<name>A0ABR4WDF2_9GAMM</name>
<dbReference type="Gene3D" id="3.40.630.30">
    <property type="match status" value="1"/>
</dbReference>
<comment type="caution">
    <text evidence="1">The sequence shown here is derived from an EMBL/GenBank/DDBJ whole genome shotgun (WGS) entry which is preliminary data.</text>
</comment>
<protein>
    <recommendedName>
        <fullName evidence="3">N-acetyltransferase domain-containing protein</fullName>
    </recommendedName>
</protein>
<reference evidence="1 2" key="1">
    <citation type="submission" date="2012-09" db="EMBL/GenBank/DDBJ databases">
        <title>Genome Sequence of alkane-degrading Bacterium Alcanivorax jadensis T9.</title>
        <authorList>
            <person name="Lai Q."/>
            <person name="Shao Z."/>
        </authorList>
    </citation>
    <scope>NUCLEOTIDE SEQUENCE [LARGE SCALE GENOMIC DNA]</scope>
    <source>
        <strain evidence="1 2">T9</strain>
    </source>
</reference>
<dbReference type="Proteomes" id="UP000029443">
    <property type="component" value="Unassembled WGS sequence"/>
</dbReference>
<proteinExistence type="predicted"/>
<dbReference type="InterPro" id="IPR016181">
    <property type="entry name" value="Acyl_CoA_acyltransferase"/>
</dbReference>
<dbReference type="RefSeq" id="WP_035246499.1">
    <property type="nucleotide sequence ID" value="NZ_ARXU01000004.1"/>
</dbReference>
<dbReference type="EMBL" id="ARXU01000004">
    <property type="protein sequence ID" value="KGD61518.1"/>
    <property type="molecule type" value="Genomic_DNA"/>
</dbReference>
<accession>A0ABR4WDF2</accession>
<organism evidence="1 2">
    <name type="scientific">Alcanivorax jadensis T9</name>
    <dbReference type="NCBI Taxonomy" id="1177181"/>
    <lineage>
        <taxon>Bacteria</taxon>
        <taxon>Pseudomonadati</taxon>
        <taxon>Pseudomonadota</taxon>
        <taxon>Gammaproteobacteria</taxon>
        <taxon>Oceanospirillales</taxon>
        <taxon>Alcanivoracaceae</taxon>
        <taxon>Alcanivorax</taxon>
    </lineage>
</organism>
<sequence length="363" mass="41268">MNYRIRQAREEDNGAILSLLQGTPQPGAVTLNFERNPDYFRGARVTCEEPDVWVAEPREGEGPIGAVYNVGWRHVWVNGQARPVRYAHDLRISPQCRNGMILHRLFRQLRKQLGDGEWMQTTVLRDNMASLSTVASGRAGLPTYYPSGTIETSMLYTRARRRKLPDDAVIRQTGEADLDAISQLLRYQGSQKQFFPYWDVSRVRGDAYCYGLSPRNFIGLWIGGVLKGLMGFWDQQGIKQTRVLGYARGMGVMRHLYNTHSLLRGGMKLPAPGGVLSYLTLHSLVVEDNRPELLRLLLDDAISRFHGHYDALVCGFFTQDPLARVPASYRRRLLLSDHFLVSYDGDPRDQLDGRLPYVEVARL</sequence>